<dbReference type="PROSITE" id="PS00678">
    <property type="entry name" value="WD_REPEATS_1"/>
    <property type="match status" value="11"/>
</dbReference>
<feature type="repeat" description="WD" evidence="3">
    <location>
        <begin position="1056"/>
        <end position="1097"/>
    </location>
</feature>
<dbReference type="Proteomes" id="UP000031549">
    <property type="component" value="Unassembled WGS sequence"/>
</dbReference>
<proteinExistence type="predicted"/>
<dbReference type="Gene3D" id="3.40.50.300">
    <property type="entry name" value="P-loop containing nucleotide triphosphate hydrolases"/>
    <property type="match status" value="1"/>
</dbReference>
<feature type="repeat" description="WD" evidence="3">
    <location>
        <begin position="888"/>
        <end position="929"/>
    </location>
</feature>
<dbReference type="Pfam" id="PF25173">
    <property type="entry name" value="Beta-prop_WDR3_1st"/>
    <property type="match status" value="1"/>
</dbReference>
<name>A0A846H5N1_9CYAN</name>
<dbReference type="InterPro" id="IPR027417">
    <property type="entry name" value="P-loop_NTPase"/>
</dbReference>
<keyword evidence="2" id="KW-0677">Repeat</keyword>
<dbReference type="PRINTS" id="PR00320">
    <property type="entry name" value="GPROTEINBRPT"/>
</dbReference>
<dbReference type="RefSeq" id="WP_039743792.1">
    <property type="nucleotide sequence ID" value="NZ_JTCM02000006.1"/>
</dbReference>
<dbReference type="SUPFAM" id="SSF52540">
    <property type="entry name" value="P-loop containing nucleoside triphosphate hydrolases"/>
    <property type="match status" value="1"/>
</dbReference>
<dbReference type="PRINTS" id="PR00364">
    <property type="entry name" value="DISEASERSIST"/>
</dbReference>
<protein>
    <recommendedName>
        <fullName evidence="4">NB-ARC domain-containing protein</fullName>
    </recommendedName>
</protein>
<dbReference type="AlphaFoldDB" id="A0A846H5N1"/>
<feature type="domain" description="NB-ARC" evidence="4">
    <location>
        <begin position="114"/>
        <end position="210"/>
    </location>
</feature>
<dbReference type="InterPro" id="IPR011047">
    <property type="entry name" value="Quinoprotein_ADH-like_sf"/>
</dbReference>
<dbReference type="PANTHER" id="PTHR19848:SF8">
    <property type="entry name" value="F-BOX AND WD REPEAT DOMAIN CONTAINING 7"/>
    <property type="match status" value="1"/>
</dbReference>
<feature type="repeat" description="WD" evidence="3">
    <location>
        <begin position="930"/>
        <end position="971"/>
    </location>
</feature>
<keyword evidence="1 3" id="KW-0853">WD repeat</keyword>
<comment type="caution">
    <text evidence="5">The sequence shown here is derived from an EMBL/GenBank/DDBJ whole genome shotgun (WGS) entry which is preliminary data.</text>
</comment>
<feature type="repeat" description="WD" evidence="3">
    <location>
        <begin position="559"/>
        <end position="593"/>
    </location>
</feature>
<feature type="repeat" description="WD" evidence="3">
    <location>
        <begin position="594"/>
        <end position="635"/>
    </location>
</feature>
<evidence type="ECO:0000313" key="6">
    <source>
        <dbReference type="Proteomes" id="UP000031549"/>
    </source>
</evidence>
<gene>
    <name evidence="5" type="ORF">PI95_005020</name>
</gene>
<dbReference type="SUPFAM" id="SSF50998">
    <property type="entry name" value="Quinoprotein alcohol dehydrogenase-like"/>
    <property type="match status" value="1"/>
</dbReference>
<dbReference type="InterPro" id="IPR036322">
    <property type="entry name" value="WD40_repeat_dom_sf"/>
</dbReference>
<feature type="repeat" description="WD" evidence="3">
    <location>
        <begin position="636"/>
        <end position="677"/>
    </location>
</feature>
<evidence type="ECO:0000256" key="3">
    <source>
        <dbReference type="PROSITE-ProRule" id="PRU00221"/>
    </source>
</evidence>
<evidence type="ECO:0000259" key="4">
    <source>
        <dbReference type="Pfam" id="PF00931"/>
    </source>
</evidence>
<dbReference type="Gene3D" id="2.130.10.10">
    <property type="entry name" value="YVTN repeat-like/Quinoprotein amine dehydrogenase"/>
    <property type="match status" value="6"/>
</dbReference>
<feature type="repeat" description="WD" evidence="3">
    <location>
        <begin position="972"/>
        <end position="1013"/>
    </location>
</feature>
<dbReference type="PROSITE" id="PS50294">
    <property type="entry name" value="WD_REPEATS_REGION"/>
    <property type="match status" value="14"/>
</dbReference>
<feature type="repeat" description="WD" evidence="3">
    <location>
        <begin position="762"/>
        <end position="803"/>
    </location>
</feature>
<reference evidence="5 6" key="1">
    <citation type="journal article" date="2015" name="Genome Announc.">
        <title>Draft Genome Sequence of Cyanobacterium Hassallia byssoidea Strain VB512170, Isolated from Monuments in India.</title>
        <authorList>
            <person name="Singh D."/>
            <person name="Chandrababunaidu M.M."/>
            <person name="Panda A."/>
            <person name="Sen D."/>
            <person name="Bhattacharyya S."/>
            <person name="Adhikary S.P."/>
            <person name="Tripathy S."/>
        </authorList>
    </citation>
    <scope>NUCLEOTIDE SEQUENCE [LARGE SCALE GENOMIC DNA]</scope>
    <source>
        <strain evidence="5 6">VB512170</strain>
    </source>
</reference>
<dbReference type="InterPro" id="IPR002182">
    <property type="entry name" value="NB-ARC"/>
</dbReference>
<dbReference type="InterPro" id="IPR001387">
    <property type="entry name" value="Cro/C1-type_HTH"/>
</dbReference>
<dbReference type="PANTHER" id="PTHR19848">
    <property type="entry name" value="WD40 REPEAT PROTEIN"/>
    <property type="match status" value="1"/>
</dbReference>
<dbReference type="InterPro" id="IPR015943">
    <property type="entry name" value="WD40/YVTN_repeat-like_dom_sf"/>
</dbReference>
<keyword evidence="6" id="KW-1185">Reference proteome</keyword>
<feature type="repeat" description="WD" evidence="3">
    <location>
        <begin position="804"/>
        <end position="845"/>
    </location>
</feature>
<dbReference type="GO" id="GO:0043531">
    <property type="term" value="F:ADP binding"/>
    <property type="evidence" value="ECO:0007669"/>
    <property type="project" value="InterPro"/>
</dbReference>
<organism evidence="5 6">
    <name type="scientific">Hassallia byssoidea VB512170</name>
    <dbReference type="NCBI Taxonomy" id="1304833"/>
    <lineage>
        <taxon>Bacteria</taxon>
        <taxon>Bacillati</taxon>
        <taxon>Cyanobacteriota</taxon>
        <taxon>Cyanophyceae</taxon>
        <taxon>Nostocales</taxon>
        <taxon>Tolypothrichaceae</taxon>
        <taxon>Hassallia</taxon>
    </lineage>
</organism>
<feature type="repeat" description="WD" evidence="3">
    <location>
        <begin position="1014"/>
        <end position="1055"/>
    </location>
</feature>
<dbReference type="Pfam" id="PF00400">
    <property type="entry name" value="WD40"/>
    <property type="match status" value="9"/>
</dbReference>
<accession>A0A846H5N1</accession>
<feature type="repeat" description="WD" evidence="3">
    <location>
        <begin position="720"/>
        <end position="761"/>
    </location>
</feature>
<dbReference type="PROSITE" id="PS50082">
    <property type="entry name" value="WD_REPEATS_2"/>
    <property type="match status" value="14"/>
</dbReference>
<dbReference type="CDD" id="cd00093">
    <property type="entry name" value="HTH_XRE"/>
    <property type="match status" value="1"/>
</dbReference>
<dbReference type="EMBL" id="JTCM02000006">
    <property type="protein sequence ID" value="NEU71954.1"/>
    <property type="molecule type" value="Genomic_DNA"/>
</dbReference>
<dbReference type="InterPro" id="IPR020472">
    <property type="entry name" value="WD40_PAC1"/>
</dbReference>
<dbReference type="SUPFAM" id="SSF141571">
    <property type="entry name" value="Pentapeptide repeat-like"/>
    <property type="match status" value="1"/>
</dbReference>
<dbReference type="Pfam" id="PF00931">
    <property type="entry name" value="NB-ARC"/>
    <property type="match status" value="1"/>
</dbReference>
<dbReference type="SMART" id="SM00320">
    <property type="entry name" value="WD40"/>
    <property type="match status" value="14"/>
</dbReference>
<sequence>MSTLKASLWGIARIKQARKEKGWTIDDPRWLEEASKILGTDWQEEGFFAEGISQGTWKRFLAGKLPINSAAFKAYCLILGLNWNEIVERNIHQDWGEASDVSIFYGRTQEAHLLEQWIIDENCRLVVLLGMGGIGKTALAAKLGQQFQHEFEYIIWRSLRNAPVVSEILTEMIQFLSDQQEIDLPRNLDGKILRLINYLRLRRCLLVLDNAEAVLKSGDRTGSYREGYSGYGQLVRCIAETSHKSCLILTSREKPKGLAKLEGEIPVRCLQLTGLPTEVGREIFFTKGSFIGLEEEWQVLIDHYAGNPLALKIVAAAIRDFFESNISEFLRFLNQGTFIFDDIRDLLDRQFHRLSKLEQDIMYWICINREPITLTKLQDDFIANLPHSEIIQAIASLQRRSLIEKNGAEFTQQPVVMEYMTTQLIERICQEITDTKIELFKSHALIQATAKDYIRDSQIFLILQPLIEKLLASFGDAKNIESCFKQLLAKLRNESSIETGYISGNIINILRQLKIDLNNYDFSHLRVWQANLENIKLHNVNFAYSDLTKSVFSEILVNVMSVAFSPDGKLLATGCADANIRLWQVQTGKHLLTFEGHTNQIFSVAFSPQGNILASGSVDSLVKLWDITTGKEIRTCTGHDLGVSSVDFSPDGSILASGGLDNIVKLWDVSTGLCRYTCQGHSNQVFSLAFSFDGKQVGSGSLDSTIKLWDITTGKEIRTCTGHTNAVFSVAFSPDSQQVASGSLDTTIKLWDITTGKEIRTCTGHTNGVFSVAFSPDGRTLVSGSADKTVRLWDVSTSTCLKTCTGHINSIHSVAFSPDGHTVASGSIDQTMRLWSIDSGICLRTSSGYCNIIYSLSFSPEELKLVSGSSDQAVRLWDVNIGECLNTLSGHSSQVFSVAFSYDGKTVASGSFDASVKLWDVNKCECLHTFQGHTNWVHSVAFSPDNKTLASGSFDSSIKLWDISSGLELKTLLGHSGGVFSVAFSPDGNNLVSGSIDTSVKLWNVKNGLEVMTFNGHSNYVFSVACSPDGHTLASGSAETTVRLWDIITGKCLRICLGHTNWVTSVAFSPCGKFLVSGSADHTIKLWDVTTGECLYTYHEHTHVVSSVIFSPQGKTLASGSQDQTIKLWDIKTGKCLKTLSTPRLYEGMNITKAYGLTSAQKASLITLGASAEF</sequence>
<evidence type="ECO:0000256" key="1">
    <source>
        <dbReference type="ARBA" id="ARBA00022574"/>
    </source>
</evidence>
<feature type="repeat" description="WD" evidence="3">
    <location>
        <begin position="678"/>
        <end position="719"/>
    </location>
</feature>
<feature type="repeat" description="WD" evidence="3">
    <location>
        <begin position="846"/>
        <end position="887"/>
    </location>
</feature>
<dbReference type="SUPFAM" id="SSF50978">
    <property type="entry name" value="WD40 repeat-like"/>
    <property type="match status" value="1"/>
</dbReference>
<dbReference type="InterPro" id="IPR019775">
    <property type="entry name" value="WD40_repeat_CS"/>
</dbReference>
<dbReference type="InterPro" id="IPR001680">
    <property type="entry name" value="WD40_rpt"/>
</dbReference>
<evidence type="ECO:0000313" key="5">
    <source>
        <dbReference type="EMBL" id="NEU71954.1"/>
    </source>
</evidence>
<evidence type="ECO:0000256" key="2">
    <source>
        <dbReference type="ARBA" id="ARBA00022737"/>
    </source>
</evidence>
<feature type="repeat" description="WD" evidence="3">
    <location>
        <begin position="1098"/>
        <end position="1139"/>
    </location>
</feature>
<dbReference type="CDD" id="cd00200">
    <property type="entry name" value="WD40"/>
    <property type="match status" value="2"/>
</dbReference>